<dbReference type="RefSeq" id="XP_020428401.1">
    <property type="nucleotide sequence ID" value="XM_020580816.1"/>
</dbReference>
<evidence type="ECO:0000256" key="11">
    <source>
        <dbReference type="RuleBase" id="RU364040"/>
    </source>
</evidence>
<dbReference type="InterPro" id="IPR050344">
    <property type="entry name" value="Peptidase_M1_aminopeptidases"/>
</dbReference>
<evidence type="ECO:0000256" key="10">
    <source>
        <dbReference type="PIRSR" id="PIRSR634016-4"/>
    </source>
</evidence>
<sequence length="863" mass="99099">MIQTNFLVEKNERLLLPDNVVPSKYVLHFTPNFENFTFSGTADIHLKVNRPTKTIVLHCIEVKVHSALFAGSNHANKIEYSEAEEVVVLHFENEITVVSDHQVLSITFEGIHNDKLVGFYKSSYKGVNGEDRHIVTTQFEPTDARRCFPCFDEPSLKAVFDISLTVQSEHTALSNMSEKAIHNNQDGTKTVHFIDTPLMSTYLVALVVGDLEYIEGRSKQGVLVRTYKVKGSQECAQFAQKVALDVLEYFTNYFGVPYPLSKLDQIAVPDFGFGAMENWGLIVYRENLMLTSSKTNTYCKQQIMSIIGHEIAHQWFGNLVTMEWWSQLWLNEGFASWCEYLVSEYLYPEWNRWMEFSQDFRGEAMALDALDNSHPIEVPVRSSSQIDEIFDNISYCKGSCVINMINDRLGDGFRLGLGRYIKKHSYQNTNTEDLWQSLSEETGINVKQWIDTFTKESGYPIISFKSTSTPGVYKLEQKKFSSPGKSHQNDPIWSCFIKVKTDNGLHEIVFDKKESTITIPNFNQNGWIKPNYEQKGYYRMNLDQSIIKSLEPLIRSLALPAPDRLGLLTDCFCLSKSRDAPLSVFLELLTNYTNDTEEAIWSFIIQRFDYLYNLMSGDDDVSQEKLSKVIVKLVKPVANRLGFVKKEGEPSGDTNLRDTVLTYLGRHGDAETIEKARQLFKEYLVDPASLDADVFKFVVKTVMFNGTAEVQSQLIEVFKRSKVSGEREIIMRSLGSINDATLIRVALEFSLSKDCRQQDTYMIWRGVPVKSISVVWQYYSQNFERIHGAVGSNPLYHLIVSSVFEVRFKSKEQHDQYQKFFNDHPIPNCDRSIKQDLETGLDNMEYYKSCKDDLLTWINKQQQ</sequence>
<dbReference type="GO" id="GO:0043171">
    <property type="term" value="P:peptide catabolic process"/>
    <property type="evidence" value="ECO:0007669"/>
    <property type="project" value="TreeGrafter"/>
</dbReference>
<dbReference type="GO" id="GO:0008270">
    <property type="term" value="F:zinc ion binding"/>
    <property type="evidence" value="ECO:0007669"/>
    <property type="project" value="UniProtKB-UniRule"/>
</dbReference>
<protein>
    <recommendedName>
        <fullName evidence="11">Aminopeptidase</fullName>
        <ecNumber evidence="11">3.4.11.-</ecNumber>
    </recommendedName>
</protein>
<accession>D3BQ49</accession>
<dbReference type="InParanoid" id="D3BQ49"/>
<dbReference type="InterPro" id="IPR014782">
    <property type="entry name" value="Peptidase_M1_dom"/>
</dbReference>
<keyword evidence="3 11" id="KW-0645">Protease</keyword>
<dbReference type="MEROPS" id="M01.A31"/>
<dbReference type="PRINTS" id="PR00756">
    <property type="entry name" value="ALADIPTASE"/>
</dbReference>
<reference evidence="15 16" key="1">
    <citation type="journal article" date="2011" name="Genome Res.">
        <title>Phylogeny-wide analysis of social amoeba genomes highlights ancient origins for complex intercellular communication.</title>
        <authorList>
            <person name="Heidel A.J."/>
            <person name="Lawal H.M."/>
            <person name="Felder M."/>
            <person name="Schilde C."/>
            <person name="Helps N.R."/>
            <person name="Tunggal B."/>
            <person name="Rivero F."/>
            <person name="John U."/>
            <person name="Schleicher M."/>
            <person name="Eichinger L."/>
            <person name="Platzer M."/>
            <person name="Noegel A.A."/>
            <person name="Schaap P."/>
            <person name="Gloeckner G."/>
        </authorList>
    </citation>
    <scope>NUCLEOTIDE SEQUENCE [LARGE SCALE GENOMIC DNA]</scope>
    <source>
        <strain evidence="16">ATCC 26659 / Pp 5 / PN500</strain>
    </source>
</reference>
<dbReference type="GO" id="GO:0005737">
    <property type="term" value="C:cytoplasm"/>
    <property type="evidence" value="ECO:0007669"/>
    <property type="project" value="TreeGrafter"/>
</dbReference>
<feature type="binding site" evidence="9">
    <location>
        <position position="332"/>
    </location>
    <ligand>
        <name>Zn(2+)</name>
        <dbReference type="ChEBI" id="CHEBI:29105"/>
        <note>catalytic</note>
    </ligand>
</feature>
<dbReference type="GO" id="GO:0006508">
    <property type="term" value="P:proteolysis"/>
    <property type="evidence" value="ECO:0007669"/>
    <property type="project" value="UniProtKB-KW"/>
</dbReference>
<dbReference type="PANTHER" id="PTHR11533:SF174">
    <property type="entry name" value="PUROMYCIN-SENSITIVE AMINOPEPTIDASE-RELATED"/>
    <property type="match status" value="1"/>
</dbReference>
<feature type="active site" description="Proton acceptor" evidence="8">
    <location>
        <position position="310"/>
    </location>
</feature>
<evidence type="ECO:0000256" key="8">
    <source>
        <dbReference type="PIRSR" id="PIRSR634016-1"/>
    </source>
</evidence>
<comment type="caution">
    <text evidence="15">The sequence shown here is derived from an EMBL/GenBank/DDBJ whole genome shotgun (WGS) entry which is preliminary data.</text>
</comment>
<evidence type="ECO:0000256" key="4">
    <source>
        <dbReference type="ARBA" id="ARBA00022723"/>
    </source>
</evidence>
<dbReference type="CDD" id="cd09601">
    <property type="entry name" value="M1_APN-Q_like"/>
    <property type="match status" value="1"/>
</dbReference>
<dbReference type="Pfam" id="PF11838">
    <property type="entry name" value="ERAP1_C"/>
    <property type="match status" value="1"/>
</dbReference>
<keyword evidence="6 9" id="KW-0862">Zinc</keyword>
<comment type="cofactor">
    <cofactor evidence="9 11">
        <name>Zn(2+)</name>
        <dbReference type="ChEBI" id="CHEBI:29105"/>
    </cofactor>
    <text evidence="9 11">Binds 1 zinc ion per subunit.</text>
</comment>
<evidence type="ECO:0000259" key="12">
    <source>
        <dbReference type="Pfam" id="PF01433"/>
    </source>
</evidence>
<feature type="binding site" evidence="9">
    <location>
        <position position="309"/>
    </location>
    <ligand>
        <name>Zn(2+)</name>
        <dbReference type="ChEBI" id="CHEBI:29105"/>
        <note>catalytic</note>
    </ligand>
</feature>
<dbReference type="FunFam" id="2.60.40.1730:FF:000002">
    <property type="entry name" value="Aminopeptidase"/>
    <property type="match status" value="1"/>
</dbReference>
<evidence type="ECO:0000259" key="13">
    <source>
        <dbReference type="Pfam" id="PF11838"/>
    </source>
</evidence>
<evidence type="ECO:0000256" key="7">
    <source>
        <dbReference type="ARBA" id="ARBA00023049"/>
    </source>
</evidence>
<evidence type="ECO:0000256" key="3">
    <source>
        <dbReference type="ARBA" id="ARBA00022670"/>
    </source>
</evidence>
<dbReference type="GO" id="GO:0016020">
    <property type="term" value="C:membrane"/>
    <property type="evidence" value="ECO:0007669"/>
    <property type="project" value="TreeGrafter"/>
</dbReference>
<dbReference type="OMA" id="YVEDRTS"/>
<dbReference type="GO" id="GO:0005615">
    <property type="term" value="C:extracellular space"/>
    <property type="evidence" value="ECO:0007669"/>
    <property type="project" value="TreeGrafter"/>
</dbReference>
<dbReference type="GO" id="GO:0070006">
    <property type="term" value="F:metalloaminopeptidase activity"/>
    <property type="evidence" value="ECO:0007669"/>
    <property type="project" value="TreeGrafter"/>
</dbReference>
<dbReference type="SUPFAM" id="SSF63737">
    <property type="entry name" value="Leukotriene A4 hydrolase N-terminal domain"/>
    <property type="match status" value="1"/>
</dbReference>
<evidence type="ECO:0000256" key="6">
    <source>
        <dbReference type="ARBA" id="ARBA00022833"/>
    </source>
</evidence>
<dbReference type="AlphaFoldDB" id="D3BQ49"/>
<dbReference type="Gene3D" id="1.25.50.20">
    <property type="match status" value="1"/>
</dbReference>
<keyword evidence="2 11" id="KW-0031">Aminopeptidase</keyword>
<evidence type="ECO:0000256" key="5">
    <source>
        <dbReference type="ARBA" id="ARBA00022801"/>
    </source>
</evidence>
<evidence type="ECO:0000313" key="16">
    <source>
        <dbReference type="Proteomes" id="UP000001396"/>
    </source>
</evidence>
<dbReference type="InterPro" id="IPR027268">
    <property type="entry name" value="Peptidase_M4/M1_CTD_sf"/>
</dbReference>
<evidence type="ECO:0000313" key="15">
    <source>
        <dbReference type="EMBL" id="EFA76269.1"/>
    </source>
</evidence>
<dbReference type="Gene3D" id="2.60.40.1730">
    <property type="entry name" value="tricorn interacting facor f3 domain"/>
    <property type="match status" value="1"/>
</dbReference>
<dbReference type="InterPro" id="IPR034016">
    <property type="entry name" value="M1_APN-typ"/>
</dbReference>
<dbReference type="Pfam" id="PF17900">
    <property type="entry name" value="Peptidase_M1_N"/>
    <property type="match status" value="1"/>
</dbReference>
<evidence type="ECO:0000256" key="9">
    <source>
        <dbReference type="PIRSR" id="PIRSR634016-3"/>
    </source>
</evidence>
<dbReference type="GeneID" id="31365501"/>
<dbReference type="Gene3D" id="1.10.390.10">
    <property type="entry name" value="Neutral Protease Domain 2"/>
    <property type="match status" value="1"/>
</dbReference>
<keyword evidence="5 11" id="KW-0378">Hydrolase</keyword>
<feature type="domain" description="Aminopeptidase N-like N-terminal" evidence="14">
    <location>
        <begin position="21"/>
        <end position="203"/>
    </location>
</feature>
<name>D3BQ49_HETP5</name>
<dbReference type="Gene3D" id="2.60.40.1910">
    <property type="match status" value="1"/>
</dbReference>
<organism evidence="15 16">
    <name type="scientific">Heterostelium pallidum (strain ATCC 26659 / Pp 5 / PN500)</name>
    <name type="common">Cellular slime mold</name>
    <name type="synonym">Polysphondylium pallidum</name>
    <dbReference type="NCBI Taxonomy" id="670386"/>
    <lineage>
        <taxon>Eukaryota</taxon>
        <taxon>Amoebozoa</taxon>
        <taxon>Evosea</taxon>
        <taxon>Eumycetozoa</taxon>
        <taxon>Dictyostelia</taxon>
        <taxon>Acytosteliales</taxon>
        <taxon>Acytosteliaceae</taxon>
        <taxon>Heterostelium</taxon>
    </lineage>
</organism>
<feature type="site" description="Transition state stabilizer" evidence="10">
    <location>
        <position position="395"/>
    </location>
</feature>
<dbReference type="InterPro" id="IPR001930">
    <property type="entry name" value="Peptidase_M1"/>
</dbReference>
<evidence type="ECO:0000256" key="1">
    <source>
        <dbReference type="ARBA" id="ARBA00010136"/>
    </source>
</evidence>
<keyword evidence="7 11" id="KW-0482">Metalloprotease</keyword>
<gene>
    <name evidence="15" type="primary">psaA</name>
    <name evidence="15" type="ORF">PPL_10030</name>
</gene>
<evidence type="ECO:0000256" key="2">
    <source>
        <dbReference type="ARBA" id="ARBA00022438"/>
    </source>
</evidence>
<comment type="similarity">
    <text evidence="1 11">Belongs to the peptidase M1 family.</text>
</comment>
<keyword evidence="16" id="KW-1185">Reference proteome</keyword>
<dbReference type="InterPro" id="IPR045357">
    <property type="entry name" value="Aminopeptidase_N-like_N"/>
</dbReference>
<dbReference type="EMBL" id="ADBJ01000047">
    <property type="protein sequence ID" value="EFA76269.1"/>
    <property type="molecule type" value="Genomic_DNA"/>
</dbReference>
<feature type="binding site" evidence="9">
    <location>
        <position position="313"/>
    </location>
    <ligand>
        <name>Zn(2+)</name>
        <dbReference type="ChEBI" id="CHEBI:29105"/>
        <note>catalytic</note>
    </ligand>
</feature>
<dbReference type="STRING" id="670386.D3BQ49"/>
<dbReference type="Proteomes" id="UP000001396">
    <property type="component" value="Unassembled WGS sequence"/>
</dbReference>
<dbReference type="Pfam" id="PF01433">
    <property type="entry name" value="Peptidase_M1"/>
    <property type="match status" value="1"/>
</dbReference>
<dbReference type="EC" id="3.4.11.-" evidence="11"/>
<keyword evidence="4 9" id="KW-0479">Metal-binding</keyword>
<proteinExistence type="inferred from homology"/>
<dbReference type="PANTHER" id="PTHR11533">
    <property type="entry name" value="PROTEASE M1 ZINC METALLOPROTEASE"/>
    <property type="match status" value="1"/>
</dbReference>
<dbReference type="GO" id="GO:0042277">
    <property type="term" value="F:peptide binding"/>
    <property type="evidence" value="ECO:0007669"/>
    <property type="project" value="TreeGrafter"/>
</dbReference>
<feature type="domain" description="Peptidase M1 membrane alanine aminopeptidase" evidence="12">
    <location>
        <begin position="240"/>
        <end position="453"/>
    </location>
</feature>
<feature type="domain" description="ERAP1-like C-terminal" evidence="13">
    <location>
        <begin position="527"/>
        <end position="839"/>
    </location>
</feature>
<dbReference type="InterPro" id="IPR024571">
    <property type="entry name" value="ERAP1-like_C_dom"/>
</dbReference>
<dbReference type="InterPro" id="IPR042097">
    <property type="entry name" value="Aminopeptidase_N-like_N_sf"/>
</dbReference>
<evidence type="ECO:0000259" key="14">
    <source>
        <dbReference type="Pfam" id="PF17900"/>
    </source>
</evidence>
<dbReference type="SUPFAM" id="SSF55486">
    <property type="entry name" value="Metalloproteases ('zincins'), catalytic domain"/>
    <property type="match status" value="1"/>
</dbReference>
<dbReference type="FunFam" id="1.10.390.10:FF:000001">
    <property type="entry name" value="Aminopeptidase"/>
    <property type="match status" value="1"/>
</dbReference>